<comment type="caution">
    <text evidence="4">The sequence shown here is derived from an EMBL/GenBank/DDBJ whole genome shotgun (WGS) entry which is preliminary data.</text>
</comment>
<keyword evidence="2" id="KW-0812">Transmembrane</keyword>
<feature type="transmembrane region" description="Helical" evidence="2">
    <location>
        <begin position="37"/>
        <end position="57"/>
    </location>
</feature>
<feature type="region of interest" description="Disordered" evidence="1">
    <location>
        <begin position="1"/>
        <end position="29"/>
    </location>
</feature>
<dbReference type="EMBL" id="PGFE01000001">
    <property type="protein sequence ID" value="PJJ77665.1"/>
    <property type="molecule type" value="Genomic_DNA"/>
</dbReference>
<evidence type="ECO:0000313" key="5">
    <source>
        <dbReference type="Proteomes" id="UP000231693"/>
    </source>
</evidence>
<keyword evidence="2" id="KW-0472">Membrane</keyword>
<dbReference type="Pfam" id="PF13845">
    <property type="entry name" value="Septum_form"/>
    <property type="match status" value="1"/>
</dbReference>
<protein>
    <submittedName>
        <fullName evidence="4">Putative regulator of septum formation</fullName>
    </submittedName>
</protein>
<gene>
    <name evidence="4" type="ORF">CLV28_0890</name>
</gene>
<evidence type="ECO:0000256" key="2">
    <source>
        <dbReference type="SAM" id="Phobius"/>
    </source>
</evidence>
<keyword evidence="2" id="KW-1133">Transmembrane helix</keyword>
<organism evidence="4 5">
    <name type="scientific">Sediminihabitans luteus</name>
    <dbReference type="NCBI Taxonomy" id="1138585"/>
    <lineage>
        <taxon>Bacteria</taxon>
        <taxon>Bacillati</taxon>
        <taxon>Actinomycetota</taxon>
        <taxon>Actinomycetes</taxon>
        <taxon>Micrococcales</taxon>
        <taxon>Cellulomonadaceae</taxon>
        <taxon>Sediminihabitans</taxon>
    </lineage>
</organism>
<dbReference type="AlphaFoldDB" id="A0A2M9D0R1"/>
<dbReference type="InterPro" id="IPR026004">
    <property type="entry name" value="Septum_form"/>
</dbReference>
<evidence type="ECO:0000259" key="3">
    <source>
        <dbReference type="Pfam" id="PF13845"/>
    </source>
</evidence>
<keyword evidence="5" id="KW-1185">Reference proteome</keyword>
<evidence type="ECO:0000256" key="1">
    <source>
        <dbReference type="SAM" id="MobiDB-lite"/>
    </source>
</evidence>
<dbReference type="RefSeq" id="WP_239073134.1">
    <property type="nucleotide sequence ID" value="NZ_BOOX01000003.1"/>
</dbReference>
<reference evidence="4 5" key="1">
    <citation type="submission" date="2017-11" db="EMBL/GenBank/DDBJ databases">
        <title>Genomic Encyclopedia of Archaeal and Bacterial Type Strains, Phase II (KMG-II): From Individual Species to Whole Genera.</title>
        <authorList>
            <person name="Goeker M."/>
        </authorList>
    </citation>
    <scope>NUCLEOTIDE SEQUENCE [LARGE SCALE GENOMIC DNA]</scope>
    <source>
        <strain evidence="4 5">DSM 25478</strain>
    </source>
</reference>
<evidence type="ECO:0000313" key="4">
    <source>
        <dbReference type="EMBL" id="PJJ77665.1"/>
    </source>
</evidence>
<sequence>MTPDEHLYPAPHRAPGWAPEPDVAATAGRRRRTARTVALAAAGLVVVAGATWAGLAWSHHASTAPLPADVASPTSAASRQLVLGSCLATLPDDGALGRVDVVPCADAHEAQVVARTDWSDAAVWPGERDAQRRAARVCTDRTLTADGVDPAEFRLVLWIPTEASWADGDRTALCVAAGESREGSLLD</sequence>
<name>A0A2M9D0R1_9CELL</name>
<accession>A0A2M9D0R1</accession>
<proteinExistence type="predicted"/>
<feature type="domain" description="Septum formation-related" evidence="3">
    <location>
        <begin position="84"/>
        <end position="184"/>
    </location>
</feature>
<dbReference type="Proteomes" id="UP000231693">
    <property type="component" value="Unassembled WGS sequence"/>
</dbReference>